<dbReference type="Proteomes" id="UP001389717">
    <property type="component" value="Unassembled WGS sequence"/>
</dbReference>
<sequence length="356" mass="39534">MKTVYNFSAGPAVLPKSVLEKVQQELLDYEGTGMSVMELSHRSAPFQQIIEGAEALLRELLSIPEDYHVLFMQGGASLQFSMIPLNLLGPGQTAEYILTGSWSDKAVKEADKVGEVRTHKVETQTAIPSYSAKDFSENAQYVHITSNNTIEGTRFNGYPETGDIPLVADMSSHILSEKLDVSRFGLIYAGAQKNLGPSGVTVAIIRKDLVGNAPDHCPVLLNYETYVKHGSLFNTPPTFAIYVLKLVLEWVKENGGVEGMEARNQEKADLLYSYIDQSGLFHNPVREENRSLMNIPFTATDDEINARFLKEAKEAGFEFLKGHRSVGGMRASIYNAMPLEGVKELVEFMKNFEKKQ</sequence>
<dbReference type="HAMAP" id="MF_00160">
    <property type="entry name" value="SerC_aminotrans_5"/>
    <property type="match status" value="1"/>
</dbReference>
<dbReference type="InterPro" id="IPR020578">
    <property type="entry name" value="Aminotrans_V_PyrdxlP_BS"/>
</dbReference>
<evidence type="ECO:0000256" key="10">
    <source>
        <dbReference type="ARBA" id="ARBA00049007"/>
    </source>
</evidence>
<keyword evidence="15" id="KW-1185">Reference proteome</keyword>
<feature type="binding site" evidence="11">
    <location>
        <begin position="76"/>
        <end position="77"/>
    </location>
    <ligand>
        <name>pyridoxal 5'-phosphate</name>
        <dbReference type="ChEBI" id="CHEBI:597326"/>
    </ligand>
</feature>
<evidence type="ECO:0000256" key="3">
    <source>
        <dbReference type="ARBA" id="ARBA00006904"/>
    </source>
</evidence>
<comment type="catalytic activity">
    <reaction evidence="10 11 12">
        <text>O-phospho-L-serine + 2-oxoglutarate = 3-phosphooxypyruvate + L-glutamate</text>
        <dbReference type="Rhea" id="RHEA:14329"/>
        <dbReference type="ChEBI" id="CHEBI:16810"/>
        <dbReference type="ChEBI" id="CHEBI:18110"/>
        <dbReference type="ChEBI" id="CHEBI:29985"/>
        <dbReference type="ChEBI" id="CHEBI:57524"/>
        <dbReference type="EC" id="2.6.1.52"/>
    </reaction>
</comment>
<comment type="caution">
    <text evidence="14">The sequence shown here is derived from an EMBL/GenBank/DDBJ whole genome shotgun (WGS) entry which is preliminary data.</text>
</comment>
<dbReference type="InterPro" id="IPR015424">
    <property type="entry name" value="PyrdxlP-dep_Trfase"/>
</dbReference>
<keyword evidence="4 11" id="KW-0032">Aminotransferase</keyword>
<comment type="pathway">
    <text evidence="2 11 12">Amino-acid biosynthesis; L-serine biosynthesis; L-serine from 3-phospho-D-glycerate: step 2/3.</text>
</comment>
<evidence type="ECO:0000256" key="1">
    <source>
        <dbReference type="ARBA" id="ARBA00003483"/>
    </source>
</evidence>
<evidence type="ECO:0000256" key="6">
    <source>
        <dbReference type="ARBA" id="ARBA00022679"/>
    </source>
</evidence>
<dbReference type="RefSeq" id="WP_341979794.1">
    <property type="nucleotide sequence ID" value="NZ_JBBYAF010000002.1"/>
</dbReference>
<dbReference type="PANTHER" id="PTHR43247:SF1">
    <property type="entry name" value="PHOSPHOSERINE AMINOTRANSFERASE"/>
    <property type="match status" value="1"/>
</dbReference>
<evidence type="ECO:0000259" key="13">
    <source>
        <dbReference type="Pfam" id="PF00266"/>
    </source>
</evidence>
<dbReference type="EC" id="2.6.1.52" evidence="11"/>
<keyword evidence="6 11" id="KW-0808">Transferase</keyword>
<keyword evidence="5 11" id="KW-0028">Amino-acid biosynthesis</keyword>
<feature type="binding site" evidence="11">
    <location>
        <position position="192"/>
    </location>
    <ligand>
        <name>pyridoxal 5'-phosphate</name>
        <dbReference type="ChEBI" id="CHEBI:597326"/>
    </ligand>
</feature>
<protein>
    <recommendedName>
        <fullName evidence="11">Phosphoserine aminotransferase</fullName>
        <ecNumber evidence="11">2.6.1.52</ecNumber>
    </recommendedName>
    <alternativeName>
        <fullName evidence="11">Phosphohydroxythreonine aminotransferase</fullName>
        <shortName evidence="11">PSAT</shortName>
    </alternativeName>
</protein>
<keyword evidence="8 11" id="KW-0718">Serine biosynthesis</keyword>
<dbReference type="NCBIfam" id="TIGR01364">
    <property type="entry name" value="serC_1"/>
    <property type="match status" value="1"/>
</dbReference>
<dbReference type="InterPro" id="IPR000192">
    <property type="entry name" value="Aminotrans_V_dom"/>
</dbReference>
<comment type="subcellular location">
    <subcellularLocation>
        <location evidence="11">Cytoplasm</location>
    </subcellularLocation>
</comment>
<organism evidence="14 15">
    <name type="scientific">Rossellomorea oryzaecorticis</name>
    <dbReference type="NCBI Taxonomy" id="1396505"/>
    <lineage>
        <taxon>Bacteria</taxon>
        <taxon>Bacillati</taxon>
        <taxon>Bacillota</taxon>
        <taxon>Bacilli</taxon>
        <taxon>Bacillales</taxon>
        <taxon>Bacillaceae</taxon>
        <taxon>Rossellomorea</taxon>
    </lineage>
</organism>
<proteinExistence type="inferred from homology"/>
<name>A0ABU9K4I5_9BACI</name>
<keyword evidence="11" id="KW-0963">Cytoplasm</keyword>
<dbReference type="Pfam" id="PF00266">
    <property type="entry name" value="Aminotran_5"/>
    <property type="match status" value="1"/>
</dbReference>
<comment type="function">
    <text evidence="1 11">Catalyzes the reversible conversion of 3-phosphohydroxypyruvate to phosphoserine and of 3-hydroxy-2-oxo-4-phosphonooxybutanoate to phosphohydroxythreonine.</text>
</comment>
<reference evidence="14 15" key="1">
    <citation type="submission" date="2024-04" db="EMBL/GenBank/DDBJ databases">
        <title>Bacillus oryzaecorticis sp. nov., a moderately halophilic bacterium isolated from rice husks.</title>
        <authorList>
            <person name="Zhu H.-S."/>
        </authorList>
    </citation>
    <scope>NUCLEOTIDE SEQUENCE [LARGE SCALE GENOMIC DNA]</scope>
    <source>
        <strain evidence="14 15">ZC255</strain>
    </source>
</reference>
<comment type="caution">
    <text evidence="11">Lacks conserved residue(s) required for the propagation of feature annotation.</text>
</comment>
<dbReference type="Gene3D" id="3.40.640.10">
    <property type="entry name" value="Type I PLP-dependent aspartate aminotransferase-like (Major domain)"/>
    <property type="match status" value="1"/>
</dbReference>
<evidence type="ECO:0000256" key="9">
    <source>
        <dbReference type="ARBA" id="ARBA00047630"/>
    </source>
</evidence>
<comment type="catalytic activity">
    <reaction evidence="9 11">
        <text>4-(phosphooxy)-L-threonine + 2-oxoglutarate = (R)-3-hydroxy-2-oxo-4-phosphooxybutanoate + L-glutamate</text>
        <dbReference type="Rhea" id="RHEA:16573"/>
        <dbReference type="ChEBI" id="CHEBI:16810"/>
        <dbReference type="ChEBI" id="CHEBI:29985"/>
        <dbReference type="ChEBI" id="CHEBI:58452"/>
        <dbReference type="ChEBI" id="CHEBI:58538"/>
        <dbReference type="EC" id="2.6.1.52"/>
    </reaction>
</comment>
<dbReference type="InterPro" id="IPR015421">
    <property type="entry name" value="PyrdxlP-dep_Trfase_major"/>
</dbReference>
<gene>
    <name evidence="11 14" type="primary">serC</name>
    <name evidence="14" type="ORF">AAEO50_01865</name>
</gene>
<dbReference type="PIRSF" id="PIRSF000525">
    <property type="entry name" value="SerC"/>
    <property type="match status" value="1"/>
</dbReference>
<feature type="binding site" evidence="11">
    <location>
        <position position="149"/>
    </location>
    <ligand>
        <name>pyridoxal 5'-phosphate</name>
        <dbReference type="ChEBI" id="CHEBI:597326"/>
    </ligand>
</feature>
<dbReference type="InterPro" id="IPR015422">
    <property type="entry name" value="PyrdxlP-dep_Trfase_small"/>
</dbReference>
<evidence type="ECO:0000256" key="5">
    <source>
        <dbReference type="ARBA" id="ARBA00022605"/>
    </source>
</evidence>
<accession>A0ABU9K4I5</accession>
<evidence type="ECO:0000256" key="4">
    <source>
        <dbReference type="ARBA" id="ARBA00022576"/>
    </source>
</evidence>
<feature type="domain" description="Aminotransferase class V" evidence="13">
    <location>
        <begin position="4"/>
        <end position="345"/>
    </location>
</feature>
<feature type="binding site" evidence="11">
    <location>
        <position position="42"/>
    </location>
    <ligand>
        <name>L-glutamate</name>
        <dbReference type="ChEBI" id="CHEBI:29985"/>
    </ligand>
</feature>
<evidence type="ECO:0000256" key="2">
    <source>
        <dbReference type="ARBA" id="ARBA00005099"/>
    </source>
</evidence>
<dbReference type="PROSITE" id="PS00595">
    <property type="entry name" value="AA_TRANSFER_CLASS_5"/>
    <property type="match status" value="1"/>
</dbReference>
<dbReference type="Gene3D" id="3.90.1150.10">
    <property type="entry name" value="Aspartate Aminotransferase, domain 1"/>
    <property type="match status" value="1"/>
</dbReference>
<dbReference type="CDD" id="cd00611">
    <property type="entry name" value="PSAT_like"/>
    <property type="match status" value="1"/>
</dbReference>
<dbReference type="PANTHER" id="PTHR43247">
    <property type="entry name" value="PHOSPHOSERINE AMINOTRANSFERASE"/>
    <property type="match status" value="1"/>
</dbReference>
<evidence type="ECO:0000256" key="11">
    <source>
        <dbReference type="HAMAP-Rule" id="MF_00160"/>
    </source>
</evidence>
<evidence type="ECO:0000256" key="7">
    <source>
        <dbReference type="ARBA" id="ARBA00022898"/>
    </source>
</evidence>
<evidence type="ECO:0000313" key="15">
    <source>
        <dbReference type="Proteomes" id="UP001389717"/>
    </source>
</evidence>
<feature type="modified residue" description="N6-(pyridoxal phosphate)lysine" evidence="11">
    <location>
        <position position="193"/>
    </location>
</feature>
<dbReference type="EMBL" id="JBBYAF010000002">
    <property type="protein sequence ID" value="MEL3971011.1"/>
    <property type="molecule type" value="Genomic_DNA"/>
</dbReference>
<comment type="cofactor">
    <cofactor evidence="11">
        <name>pyridoxal 5'-phosphate</name>
        <dbReference type="ChEBI" id="CHEBI:597326"/>
    </cofactor>
    <text evidence="11">Binds 1 pyridoxal phosphate per subunit.</text>
</comment>
<comment type="similarity">
    <text evidence="3 11">Belongs to the class-V pyridoxal-phosphate-dependent aminotransferase family. SerC subfamily.</text>
</comment>
<feature type="binding site" evidence="11">
    <location>
        <begin position="234"/>
        <end position="235"/>
    </location>
    <ligand>
        <name>pyridoxal 5'-phosphate</name>
        <dbReference type="ChEBI" id="CHEBI:597326"/>
    </ligand>
</feature>
<dbReference type="GO" id="GO:0004648">
    <property type="term" value="F:O-phospho-L-serine:2-oxoglutarate aminotransferase activity"/>
    <property type="evidence" value="ECO:0007669"/>
    <property type="project" value="UniProtKB-EC"/>
</dbReference>
<dbReference type="InterPro" id="IPR022278">
    <property type="entry name" value="Pser_aminoTfrase"/>
</dbReference>
<comment type="subunit">
    <text evidence="11">Homodimer.</text>
</comment>
<keyword evidence="7 11" id="KW-0663">Pyridoxal phosphate</keyword>
<dbReference type="SUPFAM" id="SSF53383">
    <property type="entry name" value="PLP-dependent transferases"/>
    <property type="match status" value="1"/>
</dbReference>
<evidence type="ECO:0000313" key="14">
    <source>
        <dbReference type="EMBL" id="MEL3971011.1"/>
    </source>
</evidence>
<evidence type="ECO:0000256" key="8">
    <source>
        <dbReference type="ARBA" id="ARBA00023299"/>
    </source>
</evidence>
<feature type="binding site" evidence="11">
    <location>
        <position position="102"/>
    </location>
    <ligand>
        <name>pyridoxal 5'-phosphate</name>
        <dbReference type="ChEBI" id="CHEBI:597326"/>
    </ligand>
</feature>
<feature type="binding site" evidence="11">
    <location>
        <position position="169"/>
    </location>
    <ligand>
        <name>pyridoxal 5'-phosphate</name>
        <dbReference type="ChEBI" id="CHEBI:597326"/>
    </ligand>
</feature>
<evidence type="ECO:0000256" key="12">
    <source>
        <dbReference type="RuleBase" id="RU004505"/>
    </source>
</evidence>
<dbReference type="NCBIfam" id="NF003764">
    <property type="entry name" value="PRK05355.1"/>
    <property type="match status" value="1"/>
</dbReference>